<evidence type="ECO:0000256" key="3">
    <source>
        <dbReference type="ARBA" id="ARBA00022842"/>
    </source>
</evidence>
<dbReference type="InterPro" id="IPR012340">
    <property type="entry name" value="NA-bd_OB-fold"/>
</dbReference>
<dbReference type="InterPro" id="IPR002487">
    <property type="entry name" value="TF_Kbox"/>
</dbReference>
<dbReference type="PANTHER" id="PTHR24092:SF150">
    <property type="entry name" value="PHOSPHOLIPID-TRANSPORTING ATPASE"/>
    <property type="match status" value="1"/>
</dbReference>
<dbReference type="GO" id="GO:0046872">
    <property type="term" value="F:metal ion binding"/>
    <property type="evidence" value="ECO:0007669"/>
    <property type="project" value="UniProtKB-KW"/>
</dbReference>
<evidence type="ECO:0000313" key="8">
    <source>
        <dbReference type="Proteomes" id="UP001632038"/>
    </source>
</evidence>
<evidence type="ECO:0000256" key="2">
    <source>
        <dbReference type="ARBA" id="ARBA00022723"/>
    </source>
</evidence>
<gene>
    <name evidence="7" type="ORF">CASFOL_017427</name>
</gene>
<proteinExistence type="predicted"/>
<accession>A0ABD3DFA7</accession>
<dbReference type="PANTHER" id="PTHR24092">
    <property type="entry name" value="PROBABLE PHOSPHOLIPID-TRANSPORTING ATPASE"/>
    <property type="match status" value="1"/>
</dbReference>
<keyword evidence="3" id="KW-0460">Magnesium</keyword>
<feature type="domain" description="K-box" evidence="5">
    <location>
        <begin position="56"/>
        <end position="116"/>
    </location>
</feature>
<comment type="caution">
    <text evidence="7">The sequence shown here is derived from an EMBL/GenBank/DDBJ whole genome shotgun (WGS) entry which is preliminary data.</text>
</comment>
<dbReference type="EMBL" id="JAVIJP010000018">
    <property type="protein sequence ID" value="KAL3639520.1"/>
    <property type="molecule type" value="Genomic_DNA"/>
</dbReference>
<evidence type="ECO:0000256" key="4">
    <source>
        <dbReference type="SAM" id="MobiDB-lite"/>
    </source>
</evidence>
<feature type="compositionally biased region" description="Low complexity" evidence="4">
    <location>
        <begin position="224"/>
        <end position="236"/>
    </location>
</feature>
<dbReference type="Pfam" id="PF01486">
    <property type="entry name" value="K-box"/>
    <property type="match status" value="1"/>
</dbReference>
<protein>
    <submittedName>
        <fullName evidence="7">Uncharacterized protein</fullName>
    </submittedName>
</protein>
<keyword evidence="8" id="KW-1185">Reference proteome</keyword>
<dbReference type="Pfam" id="PF16212">
    <property type="entry name" value="PhoLip_ATPase_C"/>
    <property type="match status" value="1"/>
</dbReference>
<feature type="compositionally biased region" description="Polar residues" evidence="4">
    <location>
        <begin position="240"/>
        <end position="256"/>
    </location>
</feature>
<sequence>MASDFSIAQFRFMERLLVVHGHWCCKRIAQMICYFFYKKIAFGLTIFYFEAFAGPLLGDELGPLNINGLEHIEHQLETSLKHIRSTRTQAMLDQLSELQAKEKTMLDGNKGLERKMVLISYSNPGNKATHTPIISMLPSHATITDGTESADAVFFNDSMQDMLNISCEEMVTKHANTTNLRVIPQELRSAVDKPRRLHLTLKNDGKVVANNVSKGALATDRQSTSTGTPTFTPVTPLSKAATSKRQLTETPGTQRPTLSFLTTYTAEYFH</sequence>
<feature type="region of interest" description="Disordered" evidence="4">
    <location>
        <begin position="215"/>
        <end position="256"/>
    </location>
</feature>
<evidence type="ECO:0000259" key="6">
    <source>
        <dbReference type="Pfam" id="PF16212"/>
    </source>
</evidence>
<dbReference type="Gene3D" id="2.40.50.140">
    <property type="entry name" value="Nucleic acid-binding proteins"/>
    <property type="match status" value="1"/>
</dbReference>
<dbReference type="Proteomes" id="UP001632038">
    <property type="component" value="Unassembled WGS sequence"/>
</dbReference>
<keyword evidence="2" id="KW-0479">Metal-binding</keyword>
<name>A0ABD3DFA7_9LAMI</name>
<evidence type="ECO:0000259" key="5">
    <source>
        <dbReference type="Pfam" id="PF01486"/>
    </source>
</evidence>
<evidence type="ECO:0000256" key="1">
    <source>
        <dbReference type="ARBA" id="ARBA00004141"/>
    </source>
</evidence>
<dbReference type="AlphaFoldDB" id="A0ABD3DFA7"/>
<feature type="domain" description="P-type ATPase C-terminal" evidence="6">
    <location>
        <begin position="1"/>
        <end position="53"/>
    </location>
</feature>
<evidence type="ECO:0000313" key="7">
    <source>
        <dbReference type="EMBL" id="KAL3639520.1"/>
    </source>
</evidence>
<organism evidence="7 8">
    <name type="scientific">Castilleja foliolosa</name>
    <dbReference type="NCBI Taxonomy" id="1961234"/>
    <lineage>
        <taxon>Eukaryota</taxon>
        <taxon>Viridiplantae</taxon>
        <taxon>Streptophyta</taxon>
        <taxon>Embryophyta</taxon>
        <taxon>Tracheophyta</taxon>
        <taxon>Spermatophyta</taxon>
        <taxon>Magnoliopsida</taxon>
        <taxon>eudicotyledons</taxon>
        <taxon>Gunneridae</taxon>
        <taxon>Pentapetalae</taxon>
        <taxon>asterids</taxon>
        <taxon>lamiids</taxon>
        <taxon>Lamiales</taxon>
        <taxon>Orobanchaceae</taxon>
        <taxon>Pedicularideae</taxon>
        <taxon>Castillejinae</taxon>
        <taxon>Castilleja</taxon>
    </lineage>
</organism>
<dbReference type="InterPro" id="IPR032630">
    <property type="entry name" value="P_typ_ATPase_c"/>
</dbReference>
<dbReference type="GO" id="GO:0016020">
    <property type="term" value="C:membrane"/>
    <property type="evidence" value="ECO:0007669"/>
    <property type="project" value="UniProtKB-SubCell"/>
</dbReference>
<comment type="subcellular location">
    <subcellularLocation>
        <location evidence="1">Membrane</location>
        <topology evidence="1">Multi-pass membrane protein</topology>
    </subcellularLocation>
</comment>
<reference evidence="8" key="1">
    <citation type="journal article" date="2024" name="IScience">
        <title>Strigolactones Initiate the Formation of Haustorium-like Structures in Castilleja.</title>
        <authorList>
            <person name="Buerger M."/>
            <person name="Peterson D."/>
            <person name="Chory J."/>
        </authorList>
    </citation>
    <scope>NUCLEOTIDE SEQUENCE [LARGE SCALE GENOMIC DNA]</scope>
</reference>